<dbReference type="Pfam" id="PF00326">
    <property type="entry name" value="Peptidase_S9"/>
    <property type="match status" value="1"/>
</dbReference>
<organism evidence="2 3">
    <name type="scientific">Parasynechococcus marenigrum (strain WH8102)</name>
    <dbReference type="NCBI Taxonomy" id="84588"/>
    <lineage>
        <taxon>Bacteria</taxon>
        <taxon>Bacillati</taxon>
        <taxon>Cyanobacteriota</taxon>
        <taxon>Cyanophyceae</taxon>
        <taxon>Synechococcales</taxon>
        <taxon>Prochlorococcaceae</taxon>
        <taxon>Parasynechococcus</taxon>
        <taxon>Parasynechococcus marenigrum</taxon>
    </lineage>
</organism>
<dbReference type="PANTHER" id="PTHR43056">
    <property type="entry name" value="PEPTIDASE S9 PROLYL OLIGOPEPTIDASE"/>
    <property type="match status" value="1"/>
</dbReference>
<dbReference type="STRING" id="84588.SYNW0323"/>
<dbReference type="RefSeq" id="WP_011127197.1">
    <property type="nucleotide sequence ID" value="NC_005070.1"/>
</dbReference>
<dbReference type="InterPro" id="IPR001375">
    <property type="entry name" value="Peptidase_S9_cat"/>
</dbReference>
<name>Q7U9D5_PARMW</name>
<dbReference type="PANTHER" id="PTHR43056:SF5">
    <property type="entry name" value="PEPTIDASE S9 PROLYL OLIGOPEPTIDASE CATALYTIC DOMAIN-CONTAINING PROTEIN"/>
    <property type="match status" value="1"/>
</dbReference>
<evidence type="ECO:0000259" key="1">
    <source>
        <dbReference type="Pfam" id="PF00326"/>
    </source>
</evidence>
<dbReference type="SUPFAM" id="SSF53474">
    <property type="entry name" value="alpha/beta-Hydrolases"/>
    <property type="match status" value="1"/>
</dbReference>
<dbReference type="Gene3D" id="2.120.10.30">
    <property type="entry name" value="TolB, C-terminal domain"/>
    <property type="match status" value="1"/>
</dbReference>
<evidence type="ECO:0000313" key="3">
    <source>
        <dbReference type="Proteomes" id="UP000001422"/>
    </source>
</evidence>
<dbReference type="InterPro" id="IPR050585">
    <property type="entry name" value="Xaa-Pro_dipeptidyl-ppase/CocE"/>
</dbReference>
<accession>Q7U9D5</accession>
<feature type="domain" description="Peptidase S9 prolyl oligopeptidase catalytic" evidence="1">
    <location>
        <begin position="427"/>
        <end position="632"/>
    </location>
</feature>
<dbReference type="MEROPS" id="S09.074"/>
<sequence length="640" mass="70067">MAPTPLPASIAVGKLPGLKEPQLLEGPDQRIWLIWLEQRPQEKGRTTALIRPFGAAELSPTELTPAPISLRSRVHDYGGGVLCSGMDGETLLLVWIADGALWRQDWRLPLLGDNRPEPLMAPLKLTRDGDWQLADGLLDLKRRRWLGIREINGVDQLVSADLDATQQEPKLRYQPADFAGYGCLSADGTQLAWVEWQQPAMPWQSSELWCADLSPSGELTEASAIAGGEGVSVFQPQWLPDGSLLVAEDSDGWWNLKRRGPGSTTWENPWPMTAETALPQWIYGMSTTAWDGEQLLAATCCDGCWSLQRLSLDGTVTHIDQPFDDLAGLRALNGRAVAVASNSSSMAGLLELTLSPTAPCAWVHTPAMETPIAQADISVAEPIWFAGHAGQRTHAWYYPPQGQPPTPAQLLVKSHSGPTAMARRGLSLAIQYWTSRGWGVVDVNYGGSTGFGRAYRERLNGGWGVVDVADCAAAAQALISSGRAHPDQIAIEGGSAGGFTTLAALCFSDVFRAGACRYAVCDLTAMAQDTHRFEARYLDSLVGDWPAERERYEQRSPLLHAEQIICPVLFFQGLQDKVVPPEQTQRMADALRRNGIPVEVRLFDDEGHGFRNQATQIQVLEETERFFRTHLNCSGTSNQV</sequence>
<dbReference type="AlphaFoldDB" id="Q7U9D5"/>
<dbReference type="ESTHER" id="synpx-q7u9d5">
    <property type="family name" value="PMH_Peptidase_S9"/>
</dbReference>
<protein>
    <submittedName>
        <fullName evidence="2">Peptidase</fullName>
    </submittedName>
</protein>
<dbReference type="GO" id="GO:0006508">
    <property type="term" value="P:proteolysis"/>
    <property type="evidence" value="ECO:0007669"/>
    <property type="project" value="InterPro"/>
</dbReference>
<dbReference type="Gene3D" id="3.40.50.1820">
    <property type="entry name" value="alpha/beta hydrolase"/>
    <property type="match status" value="1"/>
</dbReference>
<dbReference type="EMBL" id="BX569689">
    <property type="protein sequence ID" value="CAE06838.1"/>
    <property type="molecule type" value="Genomic_DNA"/>
</dbReference>
<proteinExistence type="predicted"/>
<dbReference type="SUPFAM" id="SSF82171">
    <property type="entry name" value="DPP6 N-terminal domain-like"/>
    <property type="match status" value="1"/>
</dbReference>
<dbReference type="eggNOG" id="COG1506">
    <property type="taxonomic scope" value="Bacteria"/>
</dbReference>
<gene>
    <name evidence="2" type="ordered locus">SYNW0323</name>
</gene>
<keyword evidence="3" id="KW-1185">Reference proteome</keyword>
<dbReference type="InterPro" id="IPR011042">
    <property type="entry name" value="6-blade_b-propeller_TolB-like"/>
</dbReference>
<dbReference type="KEGG" id="syw:SYNW0323"/>
<dbReference type="HOGENOM" id="CLU_012236_1_0_3"/>
<dbReference type="GO" id="GO:0008236">
    <property type="term" value="F:serine-type peptidase activity"/>
    <property type="evidence" value="ECO:0007669"/>
    <property type="project" value="InterPro"/>
</dbReference>
<reference evidence="2 3" key="1">
    <citation type="journal article" date="2003" name="Nature">
        <title>The genome of a motile marine Synechococcus.</title>
        <authorList>
            <person name="Palenik B."/>
            <person name="Brahamsha B."/>
            <person name="Larimer F."/>
            <person name="Land M."/>
            <person name="Hauser L."/>
            <person name="Chain P."/>
            <person name="Lamerdin J."/>
            <person name="Regala W."/>
            <person name="Allen E.A."/>
            <person name="McCarren J."/>
            <person name="Paulsen I."/>
            <person name="Dufresne A."/>
            <person name="Partensky F."/>
            <person name="Webb E."/>
            <person name="Waterbury J."/>
        </authorList>
    </citation>
    <scope>NUCLEOTIDE SEQUENCE [LARGE SCALE GENOMIC DNA]</scope>
    <source>
        <strain evidence="2 3">WH8102</strain>
    </source>
</reference>
<dbReference type="Proteomes" id="UP000001422">
    <property type="component" value="Chromosome"/>
</dbReference>
<evidence type="ECO:0000313" key="2">
    <source>
        <dbReference type="EMBL" id="CAE06838.1"/>
    </source>
</evidence>
<dbReference type="InterPro" id="IPR029058">
    <property type="entry name" value="AB_hydrolase_fold"/>
</dbReference>